<comment type="caution">
    <text evidence="1">The sequence shown here is derived from an EMBL/GenBank/DDBJ whole genome shotgun (WGS) entry which is preliminary data.</text>
</comment>
<name>A0AAD4ZD39_PRUDU</name>
<reference evidence="1 2" key="1">
    <citation type="journal article" date="2022" name="G3 (Bethesda)">
        <title>Whole-genome sequence and methylome profiling of the almond [Prunus dulcis (Mill.) D.A. Webb] cultivar 'Nonpareil'.</title>
        <authorList>
            <person name="D'Amico-Willman K.M."/>
            <person name="Ouma W.Z."/>
            <person name="Meulia T."/>
            <person name="Sideli G.M."/>
            <person name="Gradziel T.M."/>
            <person name="Fresnedo-Ramirez J."/>
        </authorList>
    </citation>
    <scope>NUCLEOTIDE SEQUENCE [LARGE SCALE GENOMIC DNA]</scope>
    <source>
        <strain evidence="1">Clone GOH B32 T37-40</strain>
    </source>
</reference>
<evidence type="ECO:0000313" key="2">
    <source>
        <dbReference type="Proteomes" id="UP001054821"/>
    </source>
</evidence>
<dbReference type="EMBL" id="JAJFAZ020000002">
    <property type="protein sequence ID" value="KAI5342352.1"/>
    <property type="molecule type" value="Genomic_DNA"/>
</dbReference>
<accession>A0AAD4ZD39</accession>
<dbReference type="Proteomes" id="UP001054821">
    <property type="component" value="Chromosome 2"/>
</dbReference>
<evidence type="ECO:0000313" key="1">
    <source>
        <dbReference type="EMBL" id="KAI5342352.1"/>
    </source>
</evidence>
<dbReference type="AlphaFoldDB" id="A0AAD4ZD39"/>
<organism evidence="1 2">
    <name type="scientific">Prunus dulcis</name>
    <name type="common">Almond</name>
    <name type="synonym">Amygdalus dulcis</name>
    <dbReference type="NCBI Taxonomy" id="3755"/>
    <lineage>
        <taxon>Eukaryota</taxon>
        <taxon>Viridiplantae</taxon>
        <taxon>Streptophyta</taxon>
        <taxon>Embryophyta</taxon>
        <taxon>Tracheophyta</taxon>
        <taxon>Spermatophyta</taxon>
        <taxon>Magnoliopsida</taxon>
        <taxon>eudicotyledons</taxon>
        <taxon>Gunneridae</taxon>
        <taxon>Pentapetalae</taxon>
        <taxon>rosids</taxon>
        <taxon>fabids</taxon>
        <taxon>Rosales</taxon>
        <taxon>Rosaceae</taxon>
        <taxon>Amygdaloideae</taxon>
        <taxon>Amygdaleae</taxon>
        <taxon>Prunus</taxon>
    </lineage>
</organism>
<protein>
    <submittedName>
        <fullName evidence="1">Uncharacterized protein</fullName>
    </submittedName>
</protein>
<proteinExistence type="predicted"/>
<sequence length="92" mass="10731">MESKLGTFYGRWGWSDDDILSAFRRYPQCMIHLGEEGNGSNGSFSEQSWDGRQERLPISCGPKLEFLKRRLVPRKYPQLLNVYQGKVEFQDV</sequence>
<gene>
    <name evidence="1" type="ORF">L3X38_010227</name>
</gene>
<keyword evidence="2" id="KW-1185">Reference proteome</keyword>